<evidence type="ECO:0000313" key="5">
    <source>
        <dbReference type="Proteomes" id="UP000008144"/>
    </source>
</evidence>
<dbReference type="RefSeq" id="XP_002121524.1">
    <property type="nucleotide sequence ID" value="XM_002121488.5"/>
</dbReference>
<dbReference type="GeneID" id="100183479"/>
<dbReference type="STRING" id="7719.ENSCINP00000013278"/>
<dbReference type="CDD" id="cd17063">
    <property type="entry name" value="Ubl_ANKRD60"/>
    <property type="match status" value="1"/>
</dbReference>
<dbReference type="PROSITE" id="PS50053">
    <property type="entry name" value="UBIQUITIN_2"/>
    <property type="match status" value="1"/>
</dbReference>
<sequence>MASNRHFVVEVYSVETNEVFPIKDVCNSTNIKELKIKLELLVGIPTHLQRIMYLDEGDMEDNSTLKHHDVVSGARLTLRIWASWSSLIHASAKGHIPDVLKLGVTADSDFKNPNTEQMTAQVRREWFLGRAAIALYIAAHRGNVELMKALIEAGVDITATTKYGRNALHVAAAGGQDKCVDLLLAHGAGVLISIEDKLGETPLQSAATSGHKSCERRLFLFQWRKRASKMQKIALHSHDQLMAHQLYDSSSKTCLRGSQSQIYQSQILPPQEFQGTGLGSKRSEPIIKSMMTDQQNSNETKSQLTKDFPVIGKPSQKSVTESKKSTSKISFEVVKSSGHDSPLSTQTTQYKHHKQEEMTSHPVHQRT</sequence>
<dbReference type="HOGENOM" id="CLU_064312_0_0_1"/>
<gene>
    <name evidence="4" type="primary">LOC100183479</name>
</gene>
<protein>
    <submittedName>
        <fullName evidence="4">Ankyrin repeat domain-containing protein 60</fullName>
    </submittedName>
</protein>
<dbReference type="KEGG" id="cin:100183479"/>
<dbReference type="Pfam" id="PF12796">
    <property type="entry name" value="Ank_2"/>
    <property type="match status" value="1"/>
</dbReference>
<feature type="repeat" description="ANK" evidence="1">
    <location>
        <begin position="130"/>
        <end position="162"/>
    </location>
</feature>
<dbReference type="EMBL" id="EAAA01001808">
    <property type="status" value="NOT_ANNOTATED_CDS"/>
    <property type="molecule type" value="Genomic_DNA"/>
</dbReference>
<dbReference type="Gene3D" id="3.10.20.90">
    <property type="entry name" value="Phosphatidylinositol 3-kinase Catalytic Subunit, Chain A, domain 1"/>
    <property type="match status" value="1"/>
</dbReference>
<dbReference type="InParanoid" id="F6QKK4"/>
<feature type="domain" description="Ubiquitin-like" evidence="3">
    <location>
        <begin position="28"/>
        <end position="78"/>
    </location>
</feature>
<dbReference type="OrthoDB" id="10258888at2759"/>
<dbReference type="SUPFAM" id="SSF48403">
    <property type="entry name" value="Ankyrin repeat"/>
    <property type="match status" value="1"/>
</dbReference>
<dbReference type="AlphaFoldDB" id="F6QKK4"/>
<dbReference type="SUPFAM" id="SSF54236">
    <property type="entry name" value="Ubiquitin-like"/>
    <property type="match status" value="1"/>
</dbReference>
<dbReference type="InterPro" id="IPR036770">
    <property type="entry name" value="Ankyrin_rpt-contain_sf"/>
</dbReference>
<dbReference type="InterPro" id="IPR029071">
    <property type="entry name" value="Ubiquitin-like_domsf"/>
</dbReference>
<keyword evidence="1" id="KW-0040">ANK repeat</keyword>
<proteinExistence type="predicted"/>
<dbReference type="OMA" id="RIWASWS"/>
<dbReference type="Gene3D" id="1.25.40.20">
    <property type="entry name" value="Ankyrin repeat-containing domain"/>
    <property type="match status" value="1"/>
</dbReference>
<evidence type="ECO:0000313" key="4">
    <source>
        <dbReference type="Ensembl" id="ENSCINP00000013278.3"/>
    </source>
</evidence>
<keyword evidence="5" id="KW-1185">Reference proteome</keyword>
<dbReference type="SMART" id="SM00248">
    <property type="entry name" value="ANK"/>
    <property type="match status" value="2"/>
</dbReference>
<dbReference type="PROSITE" id="PS50297">
    <property type="entry name" value="ANK_REP_REGION"/>
    <property type="match status" value="2"/>
</dbReference>
<dbReference type="Ensembl" id="ENSCINT00000013278.3">
    <property type="protein sequence ID" value="ENSCINP00000013278.3"/>
    <property type="gene ID" value="ENSCING00000006453.3"/>
</dbReference>
<dbReference type="InterPro" id="IPR039323">
    <property type="entry name" value="ANKRD_45/46/60"/>
</dbReference>
<reference evidence="4" key="4">
    <citation type="submission" date="2025-09" db="UniProtKB">
        <authorList>
            <consortium name="Ensembl"/>
        </authorList>
    </citation>
    <scope>IDENTIFICATION</scope>
</reference>
<dbReference type="PANTHER" id="PTHR22677:SF3">
    <property type="entry name" value="ANKYRIN REPEAT DOMAIN-CONTAINING PROTEIN 60"/>
    <property type="match status" value="1"/>
</dbReference>
<reference evidence="4" key="3">
    <citation type="submission" date="2025-08" db="UniProtKB">
        <authorList>
            <consortium name="Ensembl"/>
        </authorList>
    </citation>
    <scope>IDENTIFICATION</scope>
</reference>
<feature type="repeat" description="ANK" evidence="1">
    <location>
        <begin position="163"/>
        <end position="190"/>
    </location>
</feature>
<reference evidence="4" key="2">
    <citation type="journal article" date="2008" name="Genome Biol.">
        <title>Improved genome assembly and evidence-based global gene model set for the chordate Ciona intestinalis: new insight into intron and operon populations.</title>
        <authorList>
            <person name="Satou Y."/>
            <person name="Mineta K."/>
            <person name="Ogasawara M."/>
            <person name="Sasakura Y."/>
            <person name="Shoguchi E."/>
            <person name="Ueno K."/>
            <person name="Yamada L."/>
            <person name="Matsumoto J."/>
            <person name="Wasserscheid J."/>
            <person name="Dewar K."/>
            <person name="Wiley G.B."/>
            <person name="Macmil S.L."/>
            <person name="Roe B.A."/>
            <person name="Zeller R.W."/>
            <person name="Hastings K.E."/>
            <person name="Lemaire P."/>
            <person name="Lindquist E."/>
            <person name="Endo T."/>
            <person name="Hotta K."/>
            <person name="Inaba K."/>
        </authorList>
    </citation>
    <scope>NUCLEOTIDE SEQUENCE [LARGE SCALE GENOMIC DNA]</scope>
    <source>
        <strain evidence="4">wild type</strain>
    </source>
</reference>
<dbReference type="GeneTree" id="ENSGT00390000015137"/>
<feature type="compositionally biased region" description="Polar residues" evidence="2">
    <location>
        <begin position="292"/>
        <end position="305"/>
    </location>
</feature>
<evidence type="ECO:0000256" key="2">
    <source>
        <dbReference type="SAM" id="MobiDB-lite"/>
    </source>
</evidence>
<dbReference type="PROSITE" id="PS50088">
    <property type="entry name" value="ANK_REPEAT"/>
    <property type="match status" value="2"/>
</dbReference>
<evidence type="ECO:0000256" key="1">
    <source>
        <dbReference type="PROSITE-ProRule" id="PRU00023"/>
    </source>
</evidence>
<dbReference type="InterPro" id="IPR000626">
    <property type="entry name" value="Ubiquitin-like_dom"/>
</dbReference>
<dbReference type="PANTHER" id="PTHR22677">
    <property type="entry name" value="ANKYRIN REPEAT DOMAIN-CONTAINING PROTEIN 60"/>
    <property type="match status" value="1"/>
</dbReference>
<dbReference type="Proteomes" id="UP000008144">
    <property type="component" value="Chromosome 3"/>
</dbReference>
<evidence type="ECO:0000259" key="3">
    <source>
        <dbReference type="PROSITE" id="PS50053"/>
    </source>
</evidence>
<reference evidence="5" key="1">
    <citation type="journal article" date="2002" name="Science">
        <title>The draft genome of Ciona intestinalis: insights into chordate and vertebrate origins.</title>
        <authorList>
            <person name="Dehal P."/>
            <person name="Satou Y."/>
            <person name="Campbell R.K."/>
            <person name="Chapman J."/>
            <person name="Degnan B."/>
            <person name="De Tomaso A."/>
            <person name="Davidson B."/>
            <person name="Di Gregorio A."/>
            <person name="Gelpke M."/>
            <person name="Goodstein D.M."/>
            <person name="Harafuji N."/>
            <person name="Hastings K.E."/>
            <person name="Ho I."/>
            <person name="Hotta K."/>
            <person name="Huang W."/>
            <person name="Kawashima T."/>
            <person name="Lemaire P."/>
            <person name="Martinez D."/>
            <person name="Meinertzhagen I.A."/>
            <person name="Necula S."/>
            <person name="Nonaka M."/>
            <person name="Putnam N."/>
            <person name="Rash S."/>
            <person name="Saiga H."/>
            <person name="Satake M."/>
            <person name="Terry A."/>
            <person name="Yamada L."/>
            <person name="Wang H.G."/>
            <person name="Awazu S."/>
            <person name="Azumi K."/>
            <person name="Boore J."/>
            <person name="Branno M."/>
            <person name="Chin-Bow S."/>
            <person name="DeSantis R."/>
            <person name="Doyle S."/>
            <person name="Francino P."/>
            <person name="Keys D.N."/>
            <person name="Haga S."/>
            <person name="Hayashi H."/>
            <person name="Hino K."/>
            <person name="Imai K.S."/>
            <person name="Inaba K."/>
            <person name="Kano S."/>
            <person name="Kobayashi K."/>
            <person name="Kobayashi M."/>
            <person name="Lee B.I."/>
            <person name="Makabe K.W."/>
            <person name="Manohar C."/>
            <person name="Matassi G."/>
            <person name="Medina M."/>
            <person name="Mochizuki Y."/>
            <person name="Mount S."/>
            <person name="Morishita T."/>
            <person name="Miura S."/>
            <person name="Nakayama A."/>
            <person name="Nishizaka S."/>
            <person name="Nomoto H."/>
            <person name="Ohta F."/>
            <person name="Oishi K."/>
            <person name="Rigoutsos I."/>
            <person name="Sano M."/>
            <person name="Sasaki A."/>
            <person name="Sasakura Y."/>
            <person name="Shoguchi E."/>
            <person name="Shin-i T."/>
            <person name="Spagnuolo A."/>
            <person name="Stainier D."/>
            <person name="Suzuki M.M."/>
            <person name="Tassy O."/>
            <person name="Takatori N."/>
            <person name="Tokuoka M."/>
            <person name="Yagi K."/>
            <person name="Yoshizaki F."/>
            <person name="Wada S."/>
            <person name="Zhang C."/>
            <person name="Hyatt P.D."/>
            <person name="Larimer F."/>
            <person name="Detter C."/>
            <person name="Doggett N."/>
            <person name="Glavina T."/>
            <person name="Hawkins T."/>
            <person name="Richardson P."/>
            <person name="Lucas S."/>
            <person name="Kohara Y."/>
            <person name="Levine M."/>
            <person name="Satoh N."/>
            <person name="Rokhsar D.S."/>
        </authorList>
    </citation>
    <scope>NUCLEOTIDE SEQUENCE [LARGE SCALE GENOMIC DNA]</scope>
</reference>
<organism evidence="4 5">
    <name type="scientific">Ciona intestinalis</name>
    <name type="common">Transparent sea squirt</name>
    <name type="synonym">Ascidia intestinalis</name>
    <dbReference type="NCBI Taxonomy" id="7719"/>
    <lineage>
        <taxon>Eukaryota</taxon>
        <taxon>Metazoa</taxon>
        <taxon>Chordata</taxon>
        <taxon>Tunicata</taxon>
        <taxon>Ascidiacea</taxon>
        <taxon>Phlebobranchia</taxon>
        <taxon>Cionidae</taxon>
        <taxon>Ciona</taxon>
    </lineage>
</organism>
<dbReference type="InterPro" id="IPR002110">
    <property type="entry name" value="Ankyrin_rpt"/>
</dbReference>
<dbReference type="Pfam" id="PF00240">
    <property type="entry name" value="ubiquitin"/>
    <property type="match status" value="1"/>
</dbReference>
<accession>F6QKK4</accession>
<name>F6QKK4_CIOIN</name>
<accession>A0A1W2W6F4</accession>
<feature type="region of interest" description="Disordered" evidence="2">
    <location>
        <begin position="292"/>
        <end position="367"/>
    </location>
</feature>